<feature type="compositionally biased region" description="Basic and acidic residues" evidence="2">
    <location>
        <begin position="179"/>
        <end position="220"/>
    </location>
</feature>
<dbReference type="SUPFAM" id="SSF54637">
    <property type="entry name" value="Thioesterase/thiol ester dehydrase-isomerase"/>
    <property type="match status" value="2"/>
</dbReference>
<keyword evidence="5" id="KW-1185">Reference proteome</keyword>
<dbReference type="PANTHER" id="PTHR43841">
    <property type="entry name" value="3-HYDROXYACYL-THIOESTER DEHYDRATASE HTDX-RELATED"/>
    <property type="match status" value="1"/>
</dbReference>
<feature type="domain" description="MaoC-like" evidence="3">
    <location>
        <begin position="238"/>
        <end position="302"/>
    </location>
</feature>
<gene>
    <name evidence="4" type="ORF">AB0E65_20915</name>
</gene>
<name>A0ABV2YLQ6_9ACTN</name>
<dbReference type="Proteomes" id="UP001550850">
    <property type="component" value="Unassembled WGS sequence"/>
</dbReference>
<evidence type="ECO:0000259" key="3">
    <source>
        <dbReference type="Pfam" id="PF01575"/>
    </source>
</evidence>
<organism evidence="4 5">
    <name type="scientific">Streptomyces fragilis</name>
    <dbReference type="NCBI Taxonomy" id="67301"/>
    <lineage>
        <taxon>Bacteria</taxon>
        <taxon>Bacillati</taxon>
        <taxon>Actinomycetota</taxon>
        <taxon>Actinomycetes</taxon>
        <taxon>Kitasatosporales</taxon>
        <taxon>Streptomycetaceae</taxon>
        <taxon>Streptomyces</taxon>
    </lineage>
</organism>
<dbReference type="Pfam" id="PF01575">
    <property type="entry name" value="MaoC_dehydratas"/>
    <property type="match status" value="1"/>
</dbReference>
<dbReference type="Gene3D" id="3.10.129.10">
    <property type="entry name" value="Hotdog Thioesterase"/>
    <property type="match status" value="1"/>
</dbReference>
<feature type="region of interest" description="Disordered" evidence="2">
    <location>
        <begin position="164"/>
        <end position="220"/>
    </location>
</feature>
<evidence type="ECO:0000256" key="1">
    <source>
        <dbReference type="ARBA" id="ARBA00005254"/>
    </source>
</evidence>
<dbReference type="EMBL" id="JBEZUR010000037">
    <property type="protein sequence ID" value="MEU3556651.1"/>
    <property type="molecule type" value="Genomic_DNA"/>
</dbReference>
<comment type="similarity">
    <text evidence="1">Belongs to the enoyl-CoA hydratase/isomerase family.</text>
</comment>
<evidence type="ECO:0000313" key="5">
    <source>
        <dbReference type="Proteomes" id="UP001550850"/>
    </source>
</evidence>
<sequence length="329" mass="35476">MTEAIPGSGSAPEESRNVVLTRPPALAPLLARGALLSPTKRPRPNAPYPRTRLVLPAVRVDPERLAAYERTCGFEADGTLPVTYPHVLGFAPAMRLMTRRAFPLPVLGLVHTSIGITRRAAMPADRPYEIAVRVAGLAPHRRGTEATVVTEARADGEPVWESQSTYLARHRVPSPPQARGERDARATREELAAPDERVEHDGRVGPEEDAAPDEHAAPEERVALPVAAEWRLAGDLGRRYGAASGDRNPIHLTAATARLFGFPRAIAHGMWTAARCVAAHGVPEAGRVTVRFRAPVLLPGTVVYGESGDRFELRGGDRLHLEGETAPLA</sequence>
<dbReference type="InterPro" id="IPR002539">
    <property type="entry name" value="MaoC-like_dom"/>
</dbReference>
<evidence type="ECO:0000256" key="2">
    <source>
        <dbReference type="SAM" id="MobiDB-lite"/>
    </source>
</evidence>
<proteinExistence type="inferred from homology"/>
<dbReference type="PANTHER" id="PTHR43841:SF1">
    <property type="entry name" value="3-HYDROXYACYL-THIOESTER DEHYDRATASE X"/>
    <property type="match status" value="1"/>
</dbReference>
<accession>A0ABV2YLQ6</accession>
<protein>
    <submittedName>
        <fullName evidence="4">MaoC/PaaZ C-terminal domain-containing protein</fullName>
    </submittedName>
</protein>
<dbReference type="InterPro" id="IPR029069">
    <property type="entry name" value="HotDog_dom_sf"/>
</dbReference>
<comment type="caution">
    <text evidence="4">The sequence shown here is derived from an EMBL/GenBank/DDBJ whole genome shotgun (WGS) entry which is preliminary data.</text>
</comment>
<evidence type="ECO:0000313" key="4">
    <source>
        <dbReference type="EMBL" id="MEU3556651.1"/>
    </source>
</evidence>
<reference evidence="4 5" key="1">
    <citation type="submission" date="2024-06" db="EMBL/GenBank/DDBJ databases">
        <title>The Natural Products Discovery Center: Release of the First 8490 Sequenced Strains for Exploring Actinobacteria Biosynthetic Diversity.</title>
        <authorList>
            <person name="Kalkreuter E."/>
            <person name="Kautsar S.A."/>
            <person name="Yang D."/>
            <person name="Bader C.D."/>
            <person name="Teijaro C.N."/>
            <person name="Fluegel L."/>
            <person name="Davis C.M."/>
            <person name="Simpson J.R."/>
            <person name="Lauterbach L."/>
            <person name="Steele A.D."/>
            <person name="Gui C."/>
            <person name="Meng S."/>
            <person name="Li G."/>
            <person name="Viehrig K."/>
            <person name="Ye F."/>
            <person name="Su P."/>
            <person name="Kiefer A.F."/>
            <person name="Nichols A."/>
            <person name="Cepeda A.J."/>
            <person name="Yan W."/>
            <person name="Fan B."/>
            <person name="Jiang Y."/>
            <person name="Adhikari A."/>
            <person name="Zheng C.-J."/>
            <person name="Schuster L."/>
            <person name="Cowan T.M."/>
            <person name="Smanski M.J."/>
            <person name="Chevrette M.G."/>
            <person name="De Carvalho L.P.S."/>
            <person name="Shen B."/>
        </authorList>
    </citation>
    <scope>NUCLEOTIDE SEQUENCE [LARGE SCALE GENOMIC DNA]</scope>
    <source>
        <strain evidence="4 5">NPDC038104</strain>
    </source>
</reference>
<dbReference type="RefSeq" id="WP_108954896.1">
    <property type="nucleotide sequence ID" value="NZ_BEVZ01000004.1"/>
</dbReference>